<evidence type="ECO:0000259" key="2">
    <source>
        <dbReference type="Pfam" id="PF08729"/>
    </source>
</evidence>
<feature type="compositionally biased region" description="Low complexity" evidence="1">
    <location>
        <begin position="191"/>
        <end position="215"/>
    </location>
</feature>
<dbReference type="InterPro" id="IPR014840">
    <property type="entry name" value="HRD"/>
</dbReference>
<evidence type="ECO:0000313" key="4">
    <source>
        <dbReference type="Proteomes" id="UP000266188"/>
    </source>
</evidence>
<feature type="compositionally biased region" description="Polar residues" evidence="1">
    <location>
        <begin position="299"/>
        <end position="321"/>
    </location>
</feature>
<name>A0A3A2ZVE0_9EURO</name>
<feature type="region of interest" description="Disordered" evidence="1">
    <location>
        <begin position="597"/>
        <end position="748"/>
    </location>
</feature>
<dbReference type="Pfam" id="PF08729">
    <property type="entry name" value="HUN"/>
    <property type="match status" value="1"/>
</dbReference>
<feature type="region of interest" description="Disordered" evidence="1">
    <location>
        <begin position="1"/>
        <end position="444"/>
    </location>
</feature>
<comment type="caution">
    <text evidence="3">The sequence shown here is derived from an EMBL/GenBank/DDBJ whole genome shotgun (WGS) entry which is preliminary data.</text>
</comment>
<feature type="region of interest" description="Disordered" evidence="1">
    <location>
        <begin position="541"/>
        <end position="568"/>
    </location>
</feature>
<feature type="domain" description="Hpc2-related" evidence="2">
    <location>
        <begin position="555"/>
        <end position="598"/>
    </location>
</feature>
<evidence type="ECO:0000313" key="3">
    <source>
        <dbReference type="EMBL" id="RJE26690.1"/>
    </source>
</evidence>
<dbReference type="OrthoDB" id="5576775at2759"/>
<dbReference type="STRING" id="2070753.A0A3A2ZVE0"/>
<feature type="compositionally biased region" description="Basic and acidic residues" evidence="1">
    <location>
        <begin position="601"/>
        <end position="614"/>
    </location>
</feature>
<evidence type="ECO:0000256" key="1">
    <source>
        <dbReference type="SAM" id="MobiDB-lite"/>
    </source>
</evidence>
<feature type="compositionally biased region" description="Basic residues" evidence="1">
    <location>
        <begin position="615"/>
        <end position="625"/>
    </location>
</feature>
<feature type="compositionally biased region" description="Basic and acidic residues" evidence="1">
    <location>
        <begin position="55"/>
        <end position="70"/>
    </location>
</feature>
<feature type="compositionally biased region" description="Low complexity" evidence="1">
    <location>
        <begin position="164"/>
        <end position="182"/>
    </location>
</feature>
<sequence length="748" mass="79359">MSNDPPETIWMTKEEDESLSSVDSDLLRENPNEQKPDAKHSRPRRASAGNRRPRREKEKDNMKVEKKDTTDSNTNGKNSKKEKEPKSRGNRRSATASMSSSNSRKKPKLEEPPETPPNGVSTAPSTLGITAPRSPQNTTGPSVSTIPSIDHHQPHQSSLPPTPHGLHPQPQQHPTFPPYSNIHPPPPPSYPAGQPYSHSGPQSQPSQPPQRTSGQNYDPIRSAFDTSSPAPPSAISAPAQNLSPRHTFRASASPAINSIIDPPSYTSQPLYSSVPHASSSNNFSHSSSPAGPTIAPTPTHHSQATPSFSNSSFSHDPTSGPQHPPSSLPQEQGTRDEFSKPAQPPQAQQQRSEQPVQSKTRPVSPQQSSMTMDVDTKTKSTAAKSAAGVKKEKVPTAAPNATAPSPQPARAAKEPHTLPQGSGLISNALFGKDDNTQPSESSDATPNIIIHVPLQGTGNKIINFARLAEEQYGFAALHPRLAAHQERLARVAALGAALERNEKGGRGIEAESADEDLSLDVDRDSELDGDVAMGGMGSVLAASTNGTAGAEDDDGTKKRRKKVEEYDRDDPFVDDSELVWQEQAAASKDGFFVYSGPLVPEGEKVQVERADGTIKRGRGRGRGTGRGRAPPTSHQQVLAAATPVSQETGLPLRGPGSRGGTSRRPRTTKTARQQGDNEKQDRDRTGLSASAAHEGRGRGGGVNRGGGSTGRGGKTTSMVELAPAPKPNLAPAPPGPSPSAGPELMMKQ</sequence>
<feature type="compositionally biased region" description="Low complexity" evidence="1">
    <location>
        <begin position="345"/>
        <end position="358"/>
    </location>
</feature>
<feature type="compositionally biased region" description="Basic and acidic residues" evidence="1">
    <location>
        <begin position="25"/>
        <end position="40"/>
    </location>
</feature>
<dbReference type="AlphaFoldDB" id="A0A3A2ZVE0"/>
<feature type="compositionally biased region" description="Basic and acidic residues" evidence="1">
    <location>
        <begin position="675"/>
        <end position="685"/>
    </location>
</feature>
<feature type="compositionally biased region" description="Polar residues" evidence="1">
    <location>
        <begin position="118"/>
        <end position="147"/>
    </location>
</feature>
<feature type="compositionally biased region" description="Polar residues" evidence="1">
    <location>
        <begin position="359"/>
        <end position="371"/>
    </location>
</feature>
<dbReference type="EMBL" id="MVGC01000017">
    <property type="protein sequence ID" value="RJE26690.1"/>
    <property type="molecule type" value="Genomic_DNA"/>
</dbReference>
<keyword evidence="4" id="KW-1185">Reference proteome</keyword>
<feature type="compositionally biased region" description="Gly residues" evidence="1">
    <location>
        <begin position="698"/>
        <end position="713"/>
    </location>
</feature>
<proteinExistence type="predicted"/>
<feature type="compositionally biased region" description="Low complexity" evidence="1">
    <location>
        <begin position="275"/>
        <end position="290"/>
    </location>
</feature>
<accession>A0A3A2ZVE0</accession>
<gene>
    <name evidence="3" type="ORF">PHISCL_01014</name>
</gene>
<protein>
    <recommendedName>
        <fullName evidence="2">Hpc2-related domain-containing protein</fullName>
    </recommendedName>
</protein>
<reference evidence="4" key="1">
    <citation type="submission" date="2017-02" db="EMBL/GenBank/DDBJ databases">
        <authorList>
            <person name="Tafer H."/>
            <person name="Lopandic K."/>
        </authorList>
    </citation>
    <scope>NUCLEOTIDE SEQUENCE [LARGE SCALE GENOMIC DNA]</scope>
    <source>
        <strain evidence="4">CBS 366.77</strain>
    </source>
</reference>
<feature type="compositionally biased region" description="Pro residues" evidence="1">
    <location>
        <begin position="724"/>
        <end position="739"/>
    </location>
</feature>
<dbReference type="Proteomes" id="UP000266188">
    <property type="component" value="Unassembled WGS sequence"/>
</dbReference>
<feature type="compositionally biased region" description="Low complexity" evidence="1">
    <location>
        <begin position="395"/>
        <end position="404"/>
    </location>
</feature>
<feature type="compositionally biased region" description="Low complexity" evidence="1">
    <location>
        <begin position="92"/>
        <end position="102"/>
    </location>
</feature>
<organism evidence="3 4">
    <name type="scientific">Aspergillus sclerotialis</name>
    <dbReference type="NCBI Taxonomy" id="2070753"/>
    <lineage>
        <taxon>Eukaryota</taxon>
        <taxon>Fungi</taxon>
        <taxon>Dikarya</taxon>
        <taxon>Ascomycota</taxon>
        <taxon>Pezizomycotina</taxon>
        <taxon>Eurotiomycetes</taxon>
        <taxon>Eurotiomycetidae</taxon>
        <taxon>Eurotiales</taxon>
        <taxon>Aspergillaceae</taxon>
        <taxon>Aspergillus</taxon>
        <taxon>Aspergillus subgen. Polypaecilum</taxon>
    </lineage>
</organism>